<keyword evidence="1" id="KW-0812">Transmembrane</keyword>
<evidence type="ECO:0000256" key="1">
    <source>
        <dbReference type="SAM" id="Phobius"/>
    </source>
</evidence>
<feature type="transmembrane region" description="Helical" evidence="1">
    <location>
        <begin position="12"/>
        <end position="29"/>
    </location>
</feature>
<protein>
    <recommendedName>
        <fullName evidence="3">CARDB domain-containing protein</fullName>
    </recommendedName>
</protein>
<dbReference type="AlphaFoldDB" id="X1U2N4"/>
<organism evidence="2">
    <name type="scientific">marine sediment metagenome</name>
    <dbReference type="NCBI Taxonomy" id="412755"/>
    <lineage>
        <taxon>unclassified sequences</taxon>
        <taxon>metagenomes</taxon>
        <taxon>ecological metagenomes</taxon>
    </lineage>
</organism>
<accession>X1U2N4</accession>
<evidence type="ECO:0000313" key="2">
    <source>
        <dbReference type="EMBL" id="GAJ11789.1"/>
    </source>
</evidence>
<comment type="caution">
    <text evidence="2">The sequence shown here is derived from an EMBL/GenBank/DDBJ whole genome shotgun (WGS) entry which is preliminary data.</text>
</comment>
<dbReference type="EMBL" id="BARW01034939">
    <property type="protein sequence ID" value="GAJ11789.1"/>
    <property type="molecule type" value="Genomic_DNA"/>
</dbReference>
<proteinExistence type="predicted"/>
<name>X1U2N4_9ZZZZ</name>
<keyword evidence="1" id="KW-1133">Transmembrane helix</keyword>
<evidence type="ECO:0008006" key="3">
    <source>
        <dbReference type="Google" id="ProtNLM"/>
    </source>
</evidence>
<reference evidence="2" key="1">
    <citation type="journal article" date="2014" name="Front. Microbiol.">
        <title>High frequency of phylogenetically diverse reductive dehalogenase-homologous genes in deep subseafloor sedimentary metagenomes.</title>
        <authorList>
            <person name="Kawai M."/>
            <person name="Futagami T."/>
            <person name="Toyoda A."/>
            <person name="Takaki Y."/>
            <person name="Nishi S."/>
            <person name="Hori S."/>
            <person name="Arai W."/>
            <person name="Tsubouchi T."/>
            <person name="Morono Y."/>
            <person name="Uchiyama I."/>
            <person name="Ito T."/>
            <person name="Fujiyama A."/>
            <person name="Inagaki F."/>
            <person name="Takami H."/>
        </authorList>
    </citation>
    <scope>NUCLEOTIDE SEQUENCE</scope>
    <source>
        <strain evidence="2">Expedition CK06-06</strain>
    </source>
</reference>
<sequence length="157" mass="17220">MKKNDLFRKGLVYAIVVLFIGASIVPLTGSKIVEKTPMPTFDEIEDTSGCDCELGCELEIELIFGRYGITMIIKNIGDSDCTNVRWRITFEGGIILLGRETSGTIICIPPGENVTVSSGWIFGFGRIIITVSVECAEGSSVTKEQEAFVLLFFIKII</sequence>
<gene>
    <name evidence="2" type="ORF">S12H4_54628</name>
</gene>
<keyword evidence="1" id="KW-0472">Membrane</keyword>